<dbReference type="PANTHER" id="PTHR43065">
    <property type="entry name" value="SENSOR HISTIDINE KINASE"/>
    <property type="match status" value="1"/>
</dbReference>
<gene>
    <name evidence="10" type="ORF">HUW48_06385</name>
</gene>
<evidence type="ECO:0000256" key="5">
    <source>
        <dbReference type="ARBA" id="ARBA00022741"/>
    </source>
</evidence>
<proteinExistence type="predicted"/>
<dbReference type="InterPro" id="IPR005467">
    <property type="entry name" value="His_kinase_dom"/>
</dbReference>
<dbReference type="InterPro" id="IPR003594">
    <property type="entry name" value="HATPase_dom"/>
</dbReference>
<dbReference type="EMBL" id="CP055153">
    <property type="protein sequence ID" value="QMU27697.1"/>
    <property type="molecule type" value="Genomic_DNA"/>
</dbReference>
<sequence>MESKEEVKDKLKHLLDADETDIRAIFKLSNELSKFDDRFQRFFVDAKTLIHLGRDSIKDHATALIELVKNSYDADSHNVEIEILCNNGSDIIRVADNGFGMSKDELFNNWLRIGFSKKRKEKTSGYGRRRTGEKGIGRISTDRLGAELELITKTKEDGIIGLKVNWDEFDKEGKDIFDINVEVIHPESINIPDTNGVVSDTGTEIKITKLRQTWTPNNIINLFNELSSLTPPFNEVEDFVINLKNDVLPSFSTRVNSDFYNLAEIQLTAIYDGKGPNIIYSIKDKYTNNETTSIVEWKTLLQKIGIIPKDFKGYVEDLKCGPVTIKLLFFLRTGASVASSDFKLSDLREFLDTNVGVKIYRDNIAVKPYGFSNSQFGYDWLDLAERKAKNPAGISRAEDYKVTPNQLIGAVFISRDTNIALSDSAAREGLIESESFYELRNLTLASINMLESYRSKLYPSIEKKEQNKKTKKSFNEEAEQINQKLIDVKGGLNTLKETIEKGGAEIKPVQLLKPLSNSIEQVDTISNEVNNTITGLLNWQRVLGGLATIGISSAVFGHETENAMSAFRIALDNAISEIEEFEPDLDIVNSELNKAVKNSNKISAWGAFALTRVQKEKRSKKPVNIKKTVENVVKELRPVFEAASILLKVEGDSLVTKTYQMDIESLLINLLTNSYTACTQNGDDRKVLINISREDLDSTRGYKISVSDSGPGIADEHIHRIFEPLFSTKAIATNQSKSIGTGLGLTVVKSIVDDLKGNIKVNRDTVLKGALFEVWLPIEK</sequence>
<keyword evidence="5" id="KW-0547">Nucleotide-binding</keyword>
<dbReference type="PANTHER" id="PTHR43065:SF10">
    <property type="entry name" value="PEROXIDE STRESS-ACTIVATED HISTIDINE KINASE MAK3"/>
    <property type="match status" value="1"/>
</dbReference>
<dbReference type="InterPro" id="IPR004358">
    <property type="entry name" value="Sig_transdc_His_kin-like_C"/>
</dbReference>
<evidence type="ECO:0000256" key="6">
    <source>
        <dbReference type="ARBA" id="ARBA00022777"/>
    </source>
</evidence>
<name>A0A7L7L4G8_9BACT</name>
<dbReference type="GO" id="GO:0005524">
    <property type="term" value="F:ATP binding"/>
    <property type="evidence" value="ECO:0007669"/>
    <property type="project" value="UniProtKB-KW"/>
</dbReference>
<dbReference type="EC" id="2.7.13.3" evidence="2"/>
<dbReference type="PRINTS" id="PR00344">
    <property type="entry name" value="BCTRLSENSOR"/>
</dbReference>
<keyword evidence="7" id="KW-0067">ATP-binding</keyword>
<organism evidence="10 11">
    <name type="scientific">Adhaeribacter radiodurans</name>
    <dbReference type="NCBI Taxonomy" id="2745197"/>
    <lineage>
        <taxon>Bacteria</taxon>
        <taxon>Pseudomonadati</taxon>
        <taxon>Bacteroidota</taxon>
        <taxon>Cytophagia</taxon>
        <taxon>Cytophagales</taxon>
        <taxon>Hymenobacteraceae</taxon>
        <taxon>Adhaeribacter</taxon>
    </lineage>
</organism>
<evidence type="ECO:0000256" key="8">
    <source>
        <dbReference type="ARBA" id="ARBA00023012"/>
    </source>
</evidence>
<evidence type="ECO:0000256" key="4">
    <source>
        <dbReference type="ARBA" id="ARBA00022679"/>
    </source>
</evidence>
<protein>
    <recommendedName>
        <fullName evidence="2">histidine kinase</fullName>
        <ecNumber evidence="2">2.7.13.3</ecNumber>
    </recommendedName>
</protein>
<keyword evidence="11" id="KW-1185">Reference proteome</keyword>
<dbReference type="Proteomes" id="UP000514509">
    <property type="component" value="Chromosome"/>
</dbReference>
<dbReference type="InterPro" id="IPR036890">
    <property type="entry name" value="HATPase_C_sf"/>
</dbReference>
<dbReference type="CDD" id="cd00075">
    <property type="entry name" value="HATPase"/>
    <property type="match status" value="1"/>
</dbReference>
<reference evidence="10 11" key="2">
    <citation type="submission" date="2020-08" db="EMBL/GenBank/DDBJ databases">
        <title>Adhaeribacter dokdonensis sp. nov., isolated from the rhizosphere of Elymus tsukushiensis, a plant native to the Dokdo Islands, Republic of Korea.</title>
        <authorList>
            <person name="Ghim S.Y."/>
        </authorList>
    </citation>
    <scope>NUCLEOTIDE SEQUENCE [LARGE SCALE GENOMIC DNA]</scope>
    <source>
        <strain evidence="10 11">KUDC8001</strain>
    </source>
</reference>
<feature type="domain" description="Histidine kinase" evidence="9">
    <location>
        <begin position="555"/>
        <end position="780"/>
    </location>
</feature>
<evidence type="ECO:0000256" key="7">
    <source>
        <dbReference type="ARBA" id="ARBA00022840"/>
    </source>
</evidence>
<dbReference type="GO" id="GO:0004673">
    <property type="term" value="F:protein histidine kinase activity"/>
    <property type="evidence" value="ECO:0007669"/>
    <property type="project" value="UniProtKB-EC"/>
</dbReference>
<accession>A0A7L7L4G8</accession>
<dbReference type="Gene3D" id="3.30.565.10">
    <property type="entry name" value="Histidine kinase-like ATPase, C-terminal domain"/>
    <property type="match status" value="2"/>
</dbReference>
<evidence type="ECO:0000313" key="11">
    <source>
        <dbReference type="Proteomes" id="UP000514509"/>
    </source>
</evidence>
<keyword evidence="8" id="KW-0902">Two-component regulatory system</keyword>
<reference evidence="10 11" key="1">
    <citation type="submission" date="2020-06" db="EMBL/GenBank/DDBJ databases">
        <authorList>
            <person name="Hwang Y.J."/>
        </authorList>
    </citation>
    <scope>NUCLEOTIDE SEQUENCE [LARGE SCALE GENOMIC DNA]</scope>
    <source>
        <strain evidence="10 11">KUDC8001</strain>
    </source>
</reference>
<evidence type="ECO:0000259" key="9">
    <source>
        <dbReference type="PROSITE" id="PS50109"/>
    </source>
</evidence>
<evidence type="ECO:0000313" key="10">
    <source>
        <dbReference type="EMBL" id="QMU27697.1"/>
    </source>
</evidence>
<dbReference type="PROSITE" id="PS50109">
    <property type="entry name" value="HIS_KIN"/>
    <property type="match status" value="1"/>
</dbReference>
<dbReference type="RefSeq" id="WP_182414891.1">
    <property type="nucleotide sequence ID" value="NZ_CP055153.1"/>
</dbReference>
<dbReference type="Pfam" id="PF02518">
    <property type="entry name" value="HATPase_c"/>
    <property type="match status" value="1"/>
</dbReference>
<dbReference type="SUPFAM" id="SSF55874">
    <property type="entry name" value="ATPase domain of HSP90 chaperone/DNA topoisomerase II/histidine kinase"/>
    <property type="match status" value="2"/>
</dbReference>
<keyword evidence="3" id="KW-0597">Phosphoprotein</keyword>
<dbReference type="Pfam" id="PF13589">
    <property type="entry name" value="HATPase_c_3"/>
    <property type="match status" value="1"/>
</dbReference>
<evidence type="ECO:0000256" key="1">
    <source>
        <dbReference type="ARBA" id="ARBA00000085"/>
    </source>
</evidence>
<dbReference type="AlphaFoldDB" id="A0A7L7L4G8"/>
<evidence type="ECO:0000256" key="2">
    <source>
        <dbReference type="ARBA" id="ARBA00012438"/>
    </source>
</evidence>
<dbReference type="KEGG" id="add:HUW48_06385"/>
<dbReference type="SMART" id="SM00387">
    <property type="entry name" value="HATPase_c"/>
    <property type="match status" value="1"/>
</dbReference>
<keyword evidence="6 10" id="KW-0418">Kinase</keyword>
<comment type="catalytic activity">
    <reaction evidence="1">
        <text>ATP + protein L-histidine = ADP + protein N-phospho-L-histidine.</text>
        <dbReference type="EC" id="2.7.13.3"/>
    </reaction>
</comment>
<keyword evidence="4" id="KW-0808">Transferase</keyword>
<dbReference type="GO" id="GO:0000160">
    <property type="term" value="P:phosphorelay signal transduction system"/>
    <property type="evidence" value="ECO:0007669"/>
    <property type="project" value="UniProtKB-KW"/>
</dbReference>
<evidence type="ECO:0000256" key="3">
    <source>
        <dbReference type="ARBA" id="ARBA00022553"/>
    </source>
</evidence>